<sequence length="145" mass="16246">MRERRSRAFGMRERGRSRTSGMRERSDGPALPFRGTGGPVAQTCGTVSLPQPERAVSWIRGGTRADARSRGPAARHREQAERYREQAALDRAVPPASRCMDRSRISCMHPIQACMHGPACGSYGTVATIPRDRWSRVLELQDFFF</sequence>
<accession>A0A0D9YMI4</accession>
<feature type="compositionally biased region" description="Basic and acidic residues" evidence="1">
    <location>
        <begin position="10"/>
        <end position="27"/>
    </location>
</feature>
<reference evidence="2" key="1">
    <citation type="submission" date="2015-04" db="UniProtKB">
        <authorList>
            <consortium name="EnsemblPlants"/>
        </authorList>
    </citation>
    <scope>IDENTIFICATION</scope>
</reference>
<reference evidence="2" key="2">
    <citation type="submission" date="2018-05" db="EMBL/GenBank/DDBJ databases">
        <title>OgluRS3 (Oryza glumaepatula Reference Sequence Version 3).</title>
        <authorList>
            <person name="Zhang J."/>
            <person name="Kudrna D."/>
            <person name="Lee S."/>
            <person name="Talag J."/>
            <person name="Welchert J."/>
            <person name="Wing R.A."/>
        </authorList>
    </citation>
    <scope>NUCLEOTIDE SEQUENCE [LARGE SCALE GENOMIC DNA]</scope>
</reference>
<proteinExistence type="predicted"/>
<dbReference type="Gramene" id="OGLUM02G04170.1">
    <property type="protein sequence ID" value="OGLUM02G04170.1"/>
    <property type="gene ID" value="OGLUM02G04170"/>
</dbReference>
<feature type="region of interest" description="Disordered" evidence="1">
    <location>
        <begin position="58"/>
        <end position="79"/>
    </location>
</feature>
<keyword evidence="3" id="KW-1185">Reference proteome</keyword>
<dbReference type="HOGENOM" id="CLU_1789934_0_0_1"/>
<dbReference type="AlphaFoldDB" id="A0A0D9YMI4"/>
<name>A0A0D9YMI4_9ORYZ</name>
<protein>
    <submittedName>
        <fullName evidence="2">Uncharacterized protein</fullName>
    </submittedName>
</protein>
<dbReference type="Proteomes" id="UP000026961">
    <property type="component" value="Chromosome 2"/>
</dbReference>
<evidence type="ECO:0000313" key="2">
    <source>
        <dbReference type="EnsemblPlants" id="OGLUM02G04170.1"/>
    </source>
</evidence>
<evidence type="ECO:0000313" key="3">
    <source>
        <dbReference type="Proteomes" id="UP000026961"/>
    </source>
</evidence>
<feature type="compositionally biased region" description="Basic and acidic residues" evidence="1">
    <location>
        <begin position="63"/>
        <end position="79"/>
    </location>
</feature>
<dbReference type="EnsemblPlants" id="OGLUM02G04170.1">
    <property type="protein sequence ID" value="OGLUM02G04170.1"/>
    <property type="gene ID" value="OGLUM02G04170"/>
</dbReference>
<organism evidence="2">
    <name type="scientific">Oryza glumipatula</name>
    <dbReference type="NCBI Taxonomy" id="40148"/>
    <lineage>
        <taxon>Eukaryota</taxon>
        <taxon>Viridiplantae</taxon>
        <taxon>Streptophyta</taxon>
        <taxon>Embryophyta</taxon>
        <taxon>Tracheophyta</taxon>
        <taxon>Spermatophyta</taxon>
        <taxon>Magnoliopsida</taxon>
        <taxon>Liliopsida</taxon>
        <taxon>Poales</taxon>
        <taxon>Poaceae</taxon>
        <taxon>BOP clade</taxon>
        <taxon>Oryzoideae</taxon>
        <taxon>Oryzeae</taxon>
        <taxon>Oryzinae</taxon>
        <taxon>Oryza</taxon>
    </lineage>
</organism>
<feature type="region of interest" description="Disordered" evidence="1">
    <location>
        <begin position="1"/>
        <end position="46"/>
    </location>
</feature>
<evidence type="ECO:0000256" key="1">
    <source>
        <dbReference type="SAM" id="MobiDB-lite"/>
    </source>
</evidence>